<protein>
    <submittedName>
        <fullName evidence="2">Endonuclease YncB(Thermonuclease family)</fullName>
    </submittedName>
</protein>
<organism evidence="2 3">
    <name type="scientific">Sphingobium scionense</name>
    <dbReference type="NCBI Taxonomy" id="1404341"/>
    <lineage>
        <taxon>Bacteria</taxon>
        <taxon>Pseudomonadati</taxon>
        <taxon>Pseudomonadota</taxon>
        <taxon>Alphaproteobacteria</taxon>
        <taxon>Sphingomonadales</taxon>
        <taxon>Sphingomonadaceae</taxon>
        <taxon>Sphingobium</taxon>
    </lineage>
</organism>
<keyword evidence="2" id="KW-0378">Hydrolase</keyword>
<dbReference type="Proteomes" id="UP000590524">
    <property type="component" value="Unassembled WGS sequence"/>
</dbReference>
<dbReference type="InterPro" id="IPR016071">
    <property type="entry name" value="Staphylococal_nuclease_OB-fold"/>
</dbReference>
<keyword evidence="2" id="KW-0255">Endonuclease</keyword>
<keyword evidence="2" id="KW-0540">Nuclease</keyword>
<comment type="caution">
    <text evidence="2">The sequence shown here is derived from an EMBL/GenBank/DDBJ whole genome shotgun (WGS) entry which is preliminary data.</text>
</comment>
<proteinExistence type="predicted"/>
<gene>
    <name evidence="2" type="ORF">GGQ90_003983</name>
</gene>
<dbReference type="AlphaFoldDB" id="A0A7W6LU34"/>
<evidence type="ECO:0000313" key="3">
    <source>
        <dbReference type="Proteomes" id="UP000590524"/>
    </source>
</evidence>
<dbReference type="GO" id="GO:0004519">
    <property type="term" value="F:endonuclease activity"/>
    <property type="evidence" value="ECO:0007669"/>
    <property type="project" value="UniProtKB-KW"/>
</dbReference>
<dbReference type="SMART" id="SM00318">
    <property type="entry name" value="SNc"/>
    <property type="match status" value="1"/>
</dbReference>
<dbReference type="SUPFAM" id="SSF50199">
    <property type="entry name" value="Staphylococcal nuclease"/>
    <property type="match status" value="1"/>
</dbReference>
<dbReference type="PANTHER" id="PTHR12302:SF26">
    <property type="entry name" value="BLR1266 PROTEIN"/>
    <property type="match status" value="1"/>
</dbReference>
<accession>A0A7W6LU34</accession>
<dbReference type="EMBL" id="JACIEU010000017">
    <property type="protein sequence ID" value="MBB4150182.1"/>
    <property type="molecule type" value="Genomic_DNA"/>
</dbReference>
<reference evidence="2 3" key="1">
    <citation type="submission" date="2020-08" db="EMBL/GenBank/DDBJ databases">
        <title>Genomic Encyclopedia of Type Strains, Phase IV (KMG-IV): sequencing the most valuable type-strain genomes for metagenomic binning, comparative biology and taxonomic classification.</title>
        <authorList>
            <person name="Goeker M."/>
        </authorList>
    </citation>
    <scope>NUCLEOTIDE SEQUENCE [LARGE SCALE GENOMIC DNA]</scope>
    <source>
        <strain evidence="2 3">DSM 19371</strain>
    </source>
</reference>
<evidence type="ECO:0000259" key="1">
    <source>
        <dbReference type="PROSITE" id="PS50830"/>
    </source>
</evidence>
<sequence length="197" mass="21607">MVDGDTFDLGRERVRILGIDAPELDQSCADAAGRSWPCGQRAKAALRTWLGGASVRCIPAYRDQGGRPVARCAARGRDIGGWLVENGWALDYPRYSSGAYHTAEQGARRRRAGVWAGTVTPPWEWRGSREVARREAPSPPPNPRCALKGNISADGSRIVHAPGQRDYAAVRIDTARGERWFCSLAEARRAGWRPAAR</sequence>
<keyword evidence="3" id="KW-1185">Reference proteome</keyword>
<evidence type="ECO:0000313" key="2">
    <source>
        <dbReference type="EMBL" id="MBB4150182.1"/>
    </source>
</evidence>
<dbReference type="PROSITE" id="PS50830">
    <property type="entry name" value="TNASE_3"/>
    <property type="match status" value="1"/>
</dbReference>
<dbReference type="InterPro" id="IPR035437">
    <property type="entry name" value="SNase_OB-fold_sf"/>
</dbReference>
<feature type="domain" description="TNase-like" evidence="1">
    <location>
        <begin position="1"/>
        <end position="117"/>
    </location>
</feature>
<dbReference type="PANTHER" id="PTHR12302">
    <property type="entry name" value="EBNA2 BINDING PROTEIN P100"/>
    <property type="match status" value="1"/>
</dbReference>
<name>A0A7W6LU34_9SPHN</name>
<dbReference type="Gene3D" id="2.40.50.90">
    <property type="match status" value="1"/>
</dbReference>
<dbReference type="RefSeq" id="WP_188083572.1">
    <property type="nucleotide sequence ID" value="NZ_JACIEU010000017.1"/>
</dbReference>
<dbReference type="Pfam" id="PF00565">
    <property type="entry name" value="SNase"/>
    <property type="match status" value="1"/>
</dbReference>